<reference evidence="2" key="1">
    <citation type="submission" date="2019-12" db="EMBL/GenBank/DDBJ databases">
        <title>Endophytic bacteria associated with Panax ginseng seedlings.</title>
        <authorList>
            <person name="Park J.M."/>
            <person name="Shin R."/>
            <person name="Jo S.H."/>
        </authorList>
    </citation>
    <scope>NUCLEOTIDE SEQUENCE [LARGE SCALE GENOMIC DNA]</scope>
    <source>
        <strain evidence="2">PgKB30</strain>
    </source>
</reference>
<dbReference type="Proteomes" id="UP000501989">
    <property type="component" value="Chromosome"/>
</dbReference>
<protein>
    <submittedName>
        <fullName evidence="1">Uncharacterized protein</fullName>
    </submittedName>
</protein>
<keyword evidence="2" id="KW-1185">Reference proteome</keyword>
<dbReference type="AlphaFoldDB" id="A0A6M8MMF4"/>
<gene>
    <name evidence="1" type="ORF">FX982_03141</name>
</gene>
<evidence type="ECO:0000313" key="1">
    <source>
        <dbReference type="EMBL" id="QKF52160.1"/>
    </source>
</evidence>
<proteinExistence type="predicted"/>
<organism evidence="1 2">
    <name type="scientific">Pseudomonas graminis</name>
    <dbReference type="NCBI Taxonomy" id="158627"/>
    <lineage>
        <taxon>Bacteria</taxon>
        <taxon>Pseudomonadati</taxon>
        <taxon>Pseudomonadota</taxon>
        <taxon>Gammaproteobacteria</taxon>
        <taxon>Pseudomonadales</taxon>
        <taxon>Pseudomonadaceae</taxon>
        <taxon>Pseudomonas</taxon>
    </lineage>
</organism>
<accession>A0A6M8MMF4</accession>
<sequence>MKEWRTCGIHVQHLQAVSDGVINHGQNLSREQGGVANPIACTVLDDEILIGGVTGRTEFDRLFINTCGWMQLGEGGKSALSFCTDLRPWLERVADGMQLLRPSMMAWLTGINVAVTKSLHIFRDTAGRGVVTHF</sequence>
<dbReference type="KEGG" id="pgg:FX982_03141"/>
<evidence type="ECO:0000313" key="2">
    <source>
        <dbReference type="Proteomes" id="UP000501989"/>
    </source>
</evidence>
<dbReference type="EMBL" id="CP053746">
    <property type="protein sequence ID" value="QKF52160.1"/>
    <property type="molecule type" value="Genomic_DNA"/>
</dbReference>
<name>A0A6M8MMF4_9PSED</name>